<feature type="compositionally biased region" description="Basic residues" evidence="1">
    <location>
        <begin position="11"/>
        <end position="24"/>
    </location>
</feature>
<evidence type="ECO:0000313" key="3">
    <source>
        <dbReference type="EMBL" id="CAI0469891.1"/>
    </source>
</evidence>
<evidence type="ECO:0000256" key="2">
    <source>
        <dbReference type="SAM" id="Phobius"/>
    </source>
</evidence>
<feature type="region of interest" description="Disordered" evidence="1">
    <location>
        <begin position="1"/>
        <end position="27"/>
    </location>
</feature>
<dbReference type="AlphaFoldDB" id="A0AAV0PGC6"/>
<proteinExistence type="predicted"/>
<name>A0AAV0PGC6_9ROSI</name>
<reference evidence="3" key="1">
    <citation type="submission" date="2022-08" db="EMBL/GenBank/DDBJ databases">
        <authorList>
            <person name="Gutierrez-Valencia J."/>
        </authorList>
    </citation>
    <scope>NUCLEOTIDE SEQUENCE</scope>
</reference>
<feature type="transmembrane region" description="Helical" evidence="2">
    <location>
        <begin position="327"/>
        <end position="348"/>
    </location>
</feature>
<evidence type="ECO:0000313" key="4">
    <source>
        <dbReference type="Proteomes" id="UP001154282"/>
    </source>
</evidence>
<organism evidence="3 4">
    <name type="scientific">Linum tenue</name>
    <dbReference type="NCBI Taxonomy" id="586396"/>
    <lineage>
        <taxon>Eukaryota</taxon>
        <taxon>Viridiplantae</taxon>
        <taxon>Streptophyta</taxon>
        <taxon>Embryophyta</taxon>
        <taxon>Tracheophyta</taxon>
        <taxon>Spermatophyta</taxon>
        <taxon>Magnoliopsida</taxon>
        <taxon>eudicotyledons</taxon>
        <taxon>Gunneridae</taxon>
        <taxon>Pentapetalae</taxon>
        <taxon>rosids</taxon>
        <taxon>fabids</taxon>
        <taxon>Malpighiales</taxon>
        <taxon>Linaceae</taxon>
        <taxon>Linum</taxon>
    </lineage>
</organism>
<gene>
    <name evidence="3" type="ORF">LITE_LOCUS38341</name>
</gene>
<dbReference type="EMBL" id="CAMGYJ010000009">
    <property type="protein sequence ID" value="CAI0469891.1"/>
    <property type="molecule type" value="Genomic_DNA"/>
</dbReference>
<sequence length="419" mass="45970">MRPFLGPRRDYSRRRVPPRLHGRGPFHPAALHVSRERLLPFPGVGDRSGNPSAVDVPQIEVQGVLLRSGDRAEPDLDVGEAGAGAAAQLREELPGRSAGALRPPGHLPRLRFGGRRRHCQAVDDEPGREDDRRAGVLPHKLQQVLHGEVLVGAAVRGDVRGQEAVLLQHGGDGDRSGEVEAGRVHEADREVDGDSEERQNLRAGVPASVLAGVRRASGPDRAPVEPARIGRRQRPGKLPGSPPGSGQPPALVRQREAMEQARFAAAVPTGCALGAIRPVRTLTLNQAAQPPSAGKFRPPKEHCFSLLIFAFVYALLSQFFFPFCFLFFFFGAYLLFCNLFLLLPPFYCAAPLIVSFGLPTDSQAICNVFYFIVLGSENKDTEGKRKEKKRRVEASVSYLVDWIEVLEKEQRPPLLVFRL</sequence>
<keyword evidence="4" id="KW-1185">Reference proteome</keyword>
<keyword evidence="2" id="KW-0472">Membrane</keyword>
<feature type="region of interest" description="Disordered" evidence="1">
    <location>
        <begin position="167"/>
        <end position="253"/>
    </location>
</feature>
<protein>
    <submittedName>
        <fullName evidence="3">Uncharacterized protein</fullName>
    </submittedName>
</protein>
<accession>A0AAV0PGC6</accession>
<evidence type="ECO:0000256" key="1">
    <source>
        <dbReference type="SAM" id="MobiDB-lite"/>
    </source>
</evidence>
<keyword evidence="2" id="KW-1133">Transmembrane helix</keyword>
<comment type="caution">
    <text evidence="3">The sequence shown here is derived from an EMBL/GenBank/DDBJ whole genome shotgun (WGS) entry which is preliminary data.</text>
</comment>
<feature type="compositionally biased region" description="Basic and acidic residues" evidence="1">
    <location>
        <begin position="171"/>
        <end position="200"/>
    </location>
</feature>
<feature type="transmembrane region" description="Helical" evidence="2">
    <location>
        <begin position="303"/>
        <end position="321"/>
    </location>
</feature>
<keyword evidence="2" id="KW-0812">Transmembrane</keyword>
<dbReference type="Proteomes" id="UP001154282">
    <property type="component" value="Unassembled WGS sequence"/>
</dbReference>